<dbReference type="AlphaFoldDB" id="A0A8S1JB76"/>
<keyword evidence="1" id="KW-0472">Membrane</keyword>
<feature type="transmembrane region" description="Helical" evidence="1">
    <location>
        <begin position="32"/>
        <end position="51"/>
    </location>
</feature>
<keyword evidence="1" id="KW-0812">Transmembrane</keyword>
<gene>
    <name evidence="2" type="ORF">OSTQU699_LOCUS9584</name>
</gene>
<proteinExistence type="predicted"/>
<reference evidence="2" key="1">
    <citation type="submission" date="2020-12" db="EMBL/GenBank/DDBJ databases">
        <authorList>
            <person name="Iha C."/>
        </authorList>
    </citation>
    <scope>NUCLEOTIDE SEQUENCE</scope>
</reference>
<name>A0A8S1JB76_9CHLO</name>
<keyword evidence="3" id="KW-1185">Reference proteome</keyword>
<organism evidence="2 3">
    <name type="scientific">Ostreobium quekettii</name>
    <dbReference type="NCBI Taxonomy" id="121088"/>
    <lineage>
        <taxon>Eukaryota</taxon>
        <taxon>Viridiplantae</taxon>
        <taxon>Chlorophyta</taxon>
        <taxon>core chlorophytes</taxon>
        <taxon>Ulvophyceae</taxon>
        <taxon>TCBD clade</taxon>
        <taxon>Bryopsidales</taxon>
        <taxon>Ostreobineae</taxon>
        <taxon>Ostreobiaceae</taxon>
        <taxon>Ostreobium</taxon>
    </lineage>
</organism>
<evidence type="ECO:0000256" key="1">
    <source>
        <dbReference type="SAM" id="Phobius"/>
    </source>
</evidence>
<dbReference type="Proteomes" id="UP000708148">
    <property type="component" value="Unassembled WGS sequence"/>
</dbReference>
<sequence>MAEGERRDMVVWGYGAWPAERFGYLVKAMGALLTWVSAGLFSFILVSYTWIGRRCAHVHLFPCASGFPTMLYGRDLQRQCPLRPGSTWTPGSQERVASWCRYMIALARDAGTSMGP</sequence>
<accession>A0A8S1JB76</accession>
<keyword evidence="1" id="KW-1133">Transmembrane helix</keyword>
<evidence type="ECO:0000313" key="3">
    <source>
        <dbReference type="Proteomes" id="UP000708148"/>
    </source>
</evidence>
<evidence type="ECO:0000313" key="2">
    <source>
        <dbReference type="EMBL" id="CAD7704229.1"/>
    </source>
</evidence>
<comment type="caution">
    <text evidence="2">The sequence shown here is derived from an EMBL/GenBank/DDBJ whole genome shotgun (WGS) entry which is preliminary data.</text>
</comment>
<dbReference type="EMBL" id="CAJHUC010002704">
    <property type="protein sequence ID" value="CAD7704229.1"/>
    <property type="molecule type" value="Genomic_DNA"/>
</dbReference>
<protein>
    <submittedName>
        <fullName evidence="2">Uncharacterized protein</fullName>
    </submittedName>
</protein>